<reference evidence="2 3" key="1">
    <citation type="journal article" date="2016" name="Mol. Biol. Evol.">
        <title>Comparative Genomics of Early-Diverging Mushroom-Forming Fungi Provides Insights into the Origins of Lignocellulose Decay Capabilities.</title>
        <authorList>
            <person name="Nagy L.G."/>
            <person name="Riley R."/>
            <person name="Tritt A."/>
            <person name="Adam C."/>
            <person name="Daum C."/>
            <person name="Floudas D."/>
            <person name="Sun H."/>
            <person name="Yadav J.S."/>
            <person name="Pangilinan J."/>
            <person name="Larsson K.H."/>
            <person name="Matsuura K."/>
            <person name="Barry K."/>
            <person name="Labutti K."/>
            <person name="Kuo R."/>
            <person name="Ohm R.A."/>
            <person name="Bhattacharya S.S."/>
            <person name="Shirouzu T."/>
            <person name="Yoshinaga Y."/>
            <person name="Martin F.M."/>
            <person name="Grigoriev I.V."/>
            <person name="Hibbett D.S."/>
        </authorList>
    </citation>
    <scope>NUCLEOTIDE SEQUENCE [LARGE SCALE GENOMIC DNA]</scope>
    <source>
        <strain evidence="2 3">HHB10207 ss-3</strain>
    </source>
</reference>
<dbReference type="SUPFAM" id="SSF53474">
    <property type="entry name" value="alpha/beta-Hydrolases"/>
    <property type="match status" value="1"/>
</dbReference>
<dbReference type="OrthoDB" id="94039at2759"/>
<evidence type="ECO:0000313" key="3">
    <source>
        <dbReference type="Proteomes" id="UP000076798"/>
    </source>
</evidence>
<proteinExistence type="predicted"/>
<dbReference type="EMBL" id="KV428392">
    <property type="protein sequence ID" value="KZT32078.1"/>
    <property type="molecule type" value="Genomic_DNA"/>
</dbReference>
<evidence type="ECO:0000313" key="2">
    <source>
        <dbReference type="EMBL" id="KZT32078.1"/>
    </source>
</evidence>
<keyword evidence="3" id="KW-1185">Reference proteome</keyword>
<dbReference type="Pfam" id="PF12697">
    <property type="entry name" value="Abhydrolase_6"/>
    <property type="match status" value="1"/>
</dbReference>
<dbReference type="Gene3D" id="3.40.50.1820">
    <property type="entry name" value="alpha/beta hydrolase"/>
    <property type="match status" value="1"/>
</dbReference>
<protein>
    <recommendedName>
        <fullName evidence="1">AB hydrolase-1 domain-containing protein</fullName>
    </recommendedName>
</protein>
<evidence type="ECO:0000259" key="1">
    <source>
        <dbReference type="Pfam" id="PF12697"/>
    </source>
</evidence>
<name>A0A165XD78_9AGAM</name>
<gene>
    <name evidence="2" type="ORF">SISSUDRAFT_1133379</name>
</gene>
<dbReference type="Proteomes" id="UP000076798">
    <property type="component" value="Unassembled WGS sequence"/>
</dbReference>
<feature type="domain" description="AB hydrolase-1" evidence="1">
    <location>
        <begin position="74"/>
        <end position="354"/>
    </location>
</feature>
<dbReference type="InterPro" id="IPR000073">
    <property type="entry name" value="AB_hydrolase_1"/>
</dbReference>
<dbReference type="AlphaFoldDB" id="A0A165XD78"/>
<dbReference type="InterPro" id="IPR029058">
    <property type="entry name" value="AB_hydrolase_fold"/>
</dbReference>
<accession>A0A165XD78</accession>
<sequence length="381" mass="42714">MSKSTSNSDFIADANLPLSMTVEDHWLCETFVVDRDRTGYQYSILGNRYTPMHNPDIPPSSSTARHSEARAVSLVFLHAGGMVKESFEPVIKLLFKEHRENEMRSGVRVVVKEAWSIECPNHGSSAAFNTFTIRKRPALSWSFLDYAEAAHVFLTNKPGGHDLSTRNLVLIGQSLGAHIIPFIAQMSPKLSIHSIVLAEPSLSLPCHERNMAMKVFSETSLCKHNIWESRDAVRRHFETYRISKHWSRDARETFLENGIVEDPVLCSFGFKGVRLACSREQEASMYVSVAEDDEGYDLLAGLYASDIPVHYLYDPNPPSLLAFFLPAWFSCKGLRPDTVNPVQGGHMFFQSNPQHTAKAIGKTLRHERSSSAVAAKTVARM</sequence>
<organism evidence="2 3">
    <name type="scientific">Sistotremastrum suecicum HHB10207 ss-3</name>
    <dbReference type="NCBI Taxonomy" id="1314776"/>
    <lineage>
        <taxon>Eukaryota</taxon>
        <taxon>Fungi</taxon>
        <taxon>Dikarya</taxon>
        <taxon>Basidiomycota</taxon>
        <taxon>Agaricomycotina</taxon>
        <taxon>Agaricomycetes</taxon>
        <taxon>Sistotremastrales</taxon>
        <taxon>Sistotremastraceae</taxon>
        <taxon>Sistotremastrum</taxon>
    </lineage>
</organism>